<dbReference type="AlphaFoldDB" id="H9BWS5"/>
<keyword evidence="1" id="KW-1133">Transmembrane helix</keyword>
<keyword evidence="1" id="KW-0812">Transmembrane</keyword>
<feature type="transmembrane region" description="Helical" evidence="1">
    <location>
        <begin position="253"/>
        <end position="279"/>
    </location>
</feature>
<organism evidence="2">
    <name type="scientific">uncultured bacterium W4-39b</name>
    <dbReference type="NCBI Taxonomy" id="1130994"/>
    <lineage>
        <taxon>Bacteria</taxon>
        <taxon>environmental samples</taxon>
    </lineage>
</organism>
<protein>
    <recommendedName>
        <fullName evidence="3">Ferric reductase like transmembrane component</fullName>
    </recommendedName>
</protein>
<evidence type="ECO:0008006" key="3">
    <source>
        <dbReference type="Google" id="ProtNLM"/>
    </source>
</evidence>
<feature type="transmembrane region" description="Helical" evidence="1">
    <location>
        <begin position="17"/>
        <end position="34"/>
    </location>
</feature>
<accession>H9BWS5</accession>
<dbReference type="EMBL" id="JQ085819">
    <property type="protein sequence ID" value="AFD03247.1"/>
    <property type="molecule type" value="Genomic_DNA"/>
</dbReference>
<feature type="transmembrane region" description="Helical" evidence="1">
    <location>
        <begin position="46"/>
        <end position="67"/>
    </location>
</feature>
<reference evidence="2" key="1">
    <citation type="submission" date="2011-11" db="EMBL/GenBank/DDBJ databases">
        <title>Construction and analysis of a metagenome of deep-sea sediment.</title>
        <authorList>
            <person name="Huo Y.-Y."/>
            <person name="Cheng H."/>
            <person name="Wu M."/>
        </authorList>
    </citation>
    <scope>NUCLEOTIDE SEQUENCE</scope>
</reference>
<name>H9BWS5_9BACT</name>
<evidence type="ECO:0000256" key="1">
    <source>
        <dbReference type="SAM" id="Phobius"/>
    </source>
</evidence>
<sequence length="280" mass="30899">MQTDIHEAALVYRGFRYLKLAVLMVVAAVVAYVMHAPMGSPNGGTWLGYTLGGAGALLIVWLAYFGIRKRRYQSGRGLLRGWLSAHVYLGLALIIIVTLHTGFQFGWNVHTLAYALMILVIASGIFGIYAYARYPSLASESSGGMRFDEMLLAIAEIDRECRQASLKLGQEINQEVLRSCQQTRVGGPAYRQLSGTEPDCPTTRALGNVRGLAAQVPAEDAGDVRKLLTLLAKKVELLARARALVQFRALWNIWLYAHIPLSFALLAALLAHIVSVFFYW</sequence>
<feature type="transmembrane region" description="Helical" evidence="1">
    <location>
        <begin position="79"/>
        <end position="100"/>
    </location>
</feature>
<feature type="transmembrane region" description="Helical" evidence="1">
    <location>
        <begin position="112"/>
        <end position="132"/>
    </location>
</feature>
<keyword evidence="1" id="KW-0472">Membrane</keyword>
<proteinExistence type="predicted"/>
<evidence type="ECO:0000313" key="2">
    <source>
        <dbReference type="EMBL" id="AFD03247.1"/>
    </source>
</evidence>